<dbReference type="AlphaFoldDB" id="A0A2I0AVU8"/>
<evidence type="ECO:0000313" key="1">
    <source>
        <dbReference type="EMBL" id="PKA59667.1"/>
    </source>
</evidence>
<sequence>MTELAVLAVEMKEISTVFIQHGGRPLAGFETMSSMCVGGMEGMCESLQCRLAGTTICGSTIEAAKMPLACRAIEESNALALAIVPSGKLVDSISTNSGAVQEKAFDPTGWELALVTDSNTNSSTVESQLAGGFDKLILDSLYDEASYRQQQQQQQQYYAAPAHYGAPASNPFMTADPFAVSNQVATPPAVQMAAMAQQQSLMMQSNPFTQPVMPQHQQPILMGGAANPFVDNTGFGNFPVSNTQHQNNPFGSTRLL</sequence>
<accession>A0A2I0AVU8</accession>
<protein>
    <submittedName>
        <fullName evidence="1">Clathrin assembly protein</fullName>
    </submittedName>
</protein>
<dbReference type="STRING" id="1088818.A0A2I0AVU8"/>
<dbReference type="Proteomes" id="UP000236161">
    <property type="component" value="Unassembled WGS sequence"/>
</dbReference>
<keyword evidence="2" id="KW-1185">Reference proteome</keyword>
<dbReference type="EMBL" id="KZ451944">
    <property type="protein sequence ID" value="PKA59667.1"/>
    <property type="molecule type" value="Genomic_DNA"/>
</dbReference>
<dbReference type="OrthoDB" id="1748203at2759"/>
<evidence type="ECO:0000313" key="2">
    <source>
        <dbReference type="Proteomes" id="UP000236161"/>
    </source>
</evidence>
<reference evidence="1 2" key="1">
    <citation type="journal article" date="2017" name="Nature">
        <title>The Apostasia genome and the evolution of orchids.</title>
        <authorList>
            <person name="Zhang G.Q."/>
            <person name="Liu K.W."/>
            <person name="Li Z."/>
            <person name="Lohaus R."/>
            <person name="Hsiao Y.Y."/>
            <person name="Niu S.C."/>
            <person name="Wang J.Y."/>
            <person name="Lin Y.C."/>
            <person name="Xu Q."/>
            <person name="Chen L.J."/>
            <person name="Yoshida K."/>
            <person name="Fujiwara S."/>
            <person name="Wang Z.W."/>
            <person name="Zhang Y.Q."/>
            <person name="Mitsuda N."/>
            <person name="Wang M."/>
            <person name="Liu G.H."/>
            <person name="Pecoraro L."/>
            <person name="Huang H.X."/>
            <person name="Xiao X.J."/>
            <person name="Lin M."/>
            <person name="Wu X.Y."/>
            <person name="Wu W.L."/>
            <person name="Chen Y.Y."/>
            <person name="Chang S.B."/>
            <person name="Sakamoto S."/>
            <person name="Ohme-Takagi M."/>
            <person name="Yagi M."/>
            <person name="Zeng S.J."/>
            <person name="Shen C.Y."/>
            <person name="Yeh C.M."/>
            <person name="Luo Y.B."/>
            <person name="Tsai W.C."/>
            <person name="Van de Peer Y."/>
            <person name="Liu Z.J."/>
        </authorList>
    </citation>
    <scope>NUCLEOTIDE SEQUENCE [LARGE SCALE GENOMIC DNA]</scope>
    <source>
        <strain evidence="2">cv. Shenzhen</strain>
        <tissue evidence="1">Stem</tissue>
    </source>
</reference>
<name>A0A2I0AVU8_9ASPA</name>
<gene>
    <name evidence="1" type="ORF">AXF42_Ash011791</name>
</gene>
<organism evidence="1 2">
    <name type="scientific">Apostasia shenzhenica</name>
    <dbReference type="NCBI Taxonomy" id="1088818"/>
    <lineage>
        <taxon>Eukaryota</taxon>
        <taxon>Viridiplantae</taxon>
        <taxon>Streptophyta</taxon>
        <taxon>Embryophyta</taxon>
        <taxon>Tracheophyta</taxon>
        <taxon>Spermatophyta</taxon>
        <taxon>Magnoliopsida</taxon>
        <taxon>Liliopsida</taxon>
        <taxon>Asparagales</taxon>
        <taxon>Orchidaceae</taxon>
        <taxon>Apostasioideae</taxon>
        <taxon>Apostasia</taxon>
    </lineage>
</organism>
<proteinExistence type="predicted"/>